<keyword evidence="3" id="KW-0964">Secreted</keyword>
<protein>
    <submittedName>
        <fullName evidence="9">Predicted protein</fullName>
    </submittedName>
</protein>
<proteinExistence type="predicted"/>
<name>D5ZQ21_STRV1</name>
<dbReference type="Proteomes" id="UP000003824">
    <property type="component" value="Unassembled WGS sequence"/>
</dbReference>
<dbReference type="eggNOG" id="ENOG50348JU">
    <property type="taxonomic scope" value="Bacteria"/>
</dbReference>
<evidence type="ECO:0000256" key="7">
    <source>
        <dbReference type="PROSITE-ProRule" id="PRU01232"/>
    </source>
</evidence>
<evidence type="ECO:0000256" key="5">
    <source>
        <dbReference type="ARBA" id="ARBA00022889"/>
    </source>
</evidence>
<dbReference type="InterPro" id="IPR005528">
    <property type="entry name" value="ChpA-H"/>
</dbReference>
<evidence type="ECO:0000259" key="8">
    <source>
        <dbReference type="PROSITE" id="PS51884"/>
    </source>
</evidence>
<keyword evidence="6 7" id="KW-0034">Amyloid</keyword>
<dbReference type="EMBL" id="DS999641">
    <property type="protein sequence ID" value="EFE70344.2"/>
    <property type="molecule type" value="Genomic_DNA"/>
</dbReference>
<dbReference type="Pfam" id="PF03777">
    <property type="entry name" value="ChpA-C"/>
    <property type="match status" value="1"/>
</dbReference>
<feature type="domain" description="Chaplin" evidence="8">
    <location>
        <begin position="68"/>
        <end position="108"/>
    </location>
</feature>
<evidence type="ECO:0000256" key="4">
    <source>
        <dbReference type="ARBA" id="ARBA00022729"/>
    </source>
</evidence>
<dbReference type="GO" id="GO:0007155">
    <property type="term" value="P:cell adhesion"/>
    <property type="evidence" value="ECO:0007669"/>
    <property type="project" value="UniProtKB-KW"/>
</dbReference>
<gene>
    <name evidence="9" type="ORF">SSFG_05587</name>
</gene>
<evidence type="ECO:0000256" key="3">
    <source>
        <dbReference type="ARBA" id="ARBA00022525"/>
    </source>
</evidence>
<evidence type="ECO:0000313" key="9">
    <source>
        <dbReference type="EMBL" id="EFE70344.2"/>
    </source>
</evidence>
<organism evidence="9 10">
    <name type="scientific">Streptomyces viridosporus (strain ATCC 14672 / DSM 40746 / JCM 4963 / KCTC 9882 / NRRL B-12104 / FH 1290)</name>
    <name type="common">Streptomyces ghanaensis</name>
    <dbReference type="NCBI Taxonomy" id="566461"/>
    <lineage>
        <taxon>Bacteria</taxon>
        <taxon>Bacillati</taxon>
        <taxon>Actinomycetota</taxon>
        <taxon>Actinomycetes</taxon>
        <taxon>Kitasatosporales</taxon>
        <taxon>Streptomycetaceae</taxon>
        <taxon>Streptomyces</taxon>
    </lineage>
</organism>
<reference evidence="10" key="1">
    <citation type="submission" date="2008-12" db="EMBL/GenBank/DDBJ databases">
        <title>Annotation of Streptomyces ghanaensis ATCC 14672.</title>
        <authorList>
            <consortium name="The Broad Institute Genome Sequencing Platform"/>
            <consortium name="Broad Institute Microbial Sequencing Center"/>
            <person name="Fischbach M."/>
            <person name="Ward D."/>
            <person name="Young S."/>
            <person name="Kodira C.D."/>
            <person name="Zeng Q."/>
            <person name="Koehrsen M."/>
            <person name="Godfrey P."/>
            <person name="Alvarado L."/>
            <person name="Berlin A.M."/>
            <person name="Borenstein D."/>
            <person name="Chen Z."/>
            <person name="Engels R."/>
            <person name="Freedman E."/>
            <person name="Gellesch M."/>
            <person name="Goldberg J."/>
            <person name="Griggs A."/>
            <person name="Gujja S."/>
            <person name="Heiman D.I."/>
            <person name="Hepburn T.A."/>
            <person name="Howarth C."/>
            <person name="Jen D."/>
            <person name="Larson L."/>
            <person name="Lewis B."/>
            <person name="Mehta T."/>
            <person name="Park D."/>
            <person name="Pearson M."/>
            <person name="Roberts A."/>
            <person name="Saif S."/>
            <person name="Shea T.D."/>
            <person name="Shenoy N."/>
            <person name="Sisk P."/>
            <person name="Stolte C."/>
            <person name="Sykes S.N."/>
            <person name="Walk T."/>
            <person name="White J."/>
            <person name="Yandava C."/>
            <person name="Straight P."/>
            <person name="Clardy J."/>
            <person name="Hung D."/>
            <person name="Kolter R."/>
            <person name="Mekalanos J."/>
            <person name="Walker S."/>
            <person name="Walsh C.T."/>
            <person name="Wieland B.L.C."/>
            <person name="Ilzarbe M."/>
            <person name="Galagan J."/>
            <person name="Nusbaum C."/>
            <person name="Birren B."/>
        </authorList>
    </citation>
    <scope>NUCLEOTIDE SEQUENCE [LARGE SCALE GENOMIC DNA]</scope>
    <source>
        <strain evidence="10">ATCC 14672 / DSM 40746 / JCM 4963 / KCTC 9882 / NRRL B-12104 / FH 1290</strain>
    </source>
</reference>
<keyword evidence="4" id="KW-0732">Signal</keyword>
<keyword evidence="5" id="KW-0130">Cell adhesion</keyword>
<evidence type="ECO:0000256" key="6">
    <source>
        <dbReference type="ARBA" id="ARBA00023087"/>
    </source>
</evidence>
<accession>D5ZQ21</accession>
<evidence type="ECO:0000313" key="10">
    <source>
        <dbReference type="Proteomes" id="UP000003824"/>
    </source>
</evidence>
<sequence length="109" mass="10581">MAHPLPGARRSPVRTAAPAAVIARRAWKVKNLKKAAAVTMVAGGLLAAGTGMASATEGAHAGGKAVGSPGVVSGNLVQVPVDVPVNVSGNSVNVIGLLNPAFGNVAVNG</sequence>
<dbReference type="AlphaFoldDB" id="D5ZQ21"/>
<comment type="subcellular location">
    <subcellularLocation>
        <location evidence="1">Secreted</location>
        <location evidence="1">Cell wall</location>
    </subcellularLocation>
</comment>
<dbReference type="PROSITE" id="PS51884">
    <property type="entry name" value="CHAPLIN"/>
    <property type="match status" value="1"/>
</dbReference>
<keyword evidence="2" id="KW-0134">Cell wall</keyword>
<evidence type="ECO:0000256" key="2">
    <source>
        <dbReference type="ARBA" id="ARBA00022512"/>
    </source>
</evidence>
<evidence type="ECO:0000256" key="1">
    <source>
        <dbReference type="ARBA" id="ARBA00004191"/>
    </source>
</evidence>